<sequence length="123" mass="13174">MTAAAPPKSPPQPRSRRRRRRSPQPTPPPPPHVTKYKAPSPSPSPSSRSETSPDSLPASAAAAAFPSWYLRTVTQELAEDLDKVRGAPDFGDAALPLLVHALQQGEGCFAPAEKARVMRGGMR</sequence>
<evidence type="ECO:0000313" key="11">
    <source>
        <dbReference type="Proteomes" id="UP000774617"/>
    </source>
</evidence>
<dbReference type="Proteomes" id="UP000774617">
    <property type="component" value="Unassembled WGS sequence"/>
</dbReference>
<accession>A0ABQ8GSN6</accession>
<evidence type="ECO:0000313" key="10">
    <source>
        <dbReference type="EMBL" id="KAH7063504.1"/>
    </source>
</evidence>
<protein>
    <recommendedName>
        <fullName evidence="4">Ribosome assembly protein 3</fullName>
    </recommendedName>
</protein>
<evidence type="ECO:0000256" key="8">
    <source>
        <dbReference type="SAM" id="MobiDB-lite"/>
    </source>
</evidence>
<feature type="compositionally biased region" description="Low complexity" evidence="8">
    <location>
        <begin position="45"/>
        <end position="60"/>
    </location>
</feature>
<proteinExistence type="inferred from homology"/>
<evidence type="ECO:0000256" key="4">
    <source>
        <dbReference type="ARBA" id="ARBA00015339"/>
    </source>
</evidence>
<dbReference type="PANTHER" id="PTHR28127:SF1">
    <property type="entry name" value="RIBOSOME ASSEMBLY PROTEIN 3"/>
    <property type="match status" value="1"/>
</dbReference>
<evidence type="ECO:0000256" key="6">
    <source>
        <dbReference type="ARBA" id="ARBA00023242"/>
    </source>
</evidence>
<keyword evidence="7" id="KW-0687">Ribonucleoprotein</keyword>
<keyword evidence="5" id="KW-0690">Ribosome biogenesis</keyword>
<comment type="subcellular location">
    <subcellularLocation>
        <location evidence="2">Nucleus</location>
        <location evidence="2">Nucleolus</location>
    </subcellularLocation>
</comment>
<evidence type="ECO:0000259" key="9">
    <source>
        <dbReference type="Pfam" id="PF14615"/>
    </source>
</evidence>
<gene>
    <name evidence="10" type="ORF">B0J12DRAFT_643043</name>
</gene>
<comment type="similarity">
    <text evidence="3">Belongs to the RSA3 family.</text>
</comment>
<feature type="region of interest" description="Disordered" evidence="8">
    <location>
        <begin position="1"/>
        <end position="60"/>
    </location>
</feature>
<dbReference type="InterPro" id="IPR028217">
    <property type="entry name" value="Rsa3_C"/>
</dbReference>
<dbReference type="Pfam" id="PF14615">
    <property type="entry name" value="Rsa3"/>
    <property type="match status" value="1"/>
</dbReference>
<dbReference type="InterPro" id="IPR051898">
    <property type="entry name" value="Ribosome_Assembly_3"/>
</dbReference>
<comment type="caution">
    <text evidence="10">The sequence shown here is derived from an EMBL/GenBank/DDBJ whole genome shotgun (WGS) entry which is preliminary data.</text>
</comment>
<reference evidence="10 11" key="1">
    <citation type="journal article" date="2021" name="Nat. Commun.">
        <title>Genetic determinants of endophytism in the Arabidopsis root mycobiome.</title>
        <authorList>
            <person name="Mesny F."/>
            <person name="Miyauchi S."/>
            <person name="Thiergart T."/>
            <person name="Pickel B."/>
            <person name="Atanasova L."/>
            <person name="Karlsson M."/>
            <person name="Huettel B."/>
            <person name="Barry K.W."/>
            <person name="Haridas S."/>
            <person name="Chen C."/>
            <person name="Bauer D."/>
            <person name="Andreopoulos W."/>
            <person name="Pangilinan J."/>
            <person name="LaButti K."/>
            <person name="Riley R."/>
            <person name="Lipzen A."/>
            <person name="Clum A."/>
            <person name="Drula E."/>
            <person name="Henrissat B."/>
            <person name="Kohler A."/>
            <person name="Grigoriev I.V."/>
            <person name="Martin F.M."/>
            <person name="Hacquard S."/>
        </authorList>
    </citation>
    <scope>NUCLEOTIDE SEQUENCE [LARGE SCALE GENOMIC DNA]</scope>
    <source>
        <strain evidence="10 11">MPI-SDFR-AT-0080</strain>
    </source>
</reference>
<evidence type="ECO:0000256" key="3">
    <source>
        <dbReference type="ARBA" id="ARBA00006256"/>
    </source>
</evidence>
<keyword evidence="11" id="KW-1185">Reference proteome</keyword>
<evidence type="ECO:0000256" key="5">
    <source>
        <dbReference type="ARBA" id="ARBA00022517"/>
    </source>
</evidence>
<keyword evidence="6" id="KW-0539">Nucleus</keyword>
<feature type="domain" description="Ribosome-assembly protein 3 C-terminal" evidence="9">
    <location>
        <begin position="65"/>
        <end position="109"/>
    </location>
</feature>
<name>A0ABQ8GSN6_9PEZI</name>
<evidence type="ECO:0000256" key="1">
    <source>
        <dbReference type="ARBA" id="ARBA00003035"/>
    </source>
</evidence>
<evidence type="ECO:0000256" key="2">
    <source>
        <dbReference type="ARBA" id="ARBA00004604"/>
    </source>
</evidence>
<organism evidence="10 11">
    <name type="scientific">Macrophomina phaseolina</name>
    <dbReference type="NCBI Taxonomy" id="35725"/>
    <lineage>
        <taxon>Eukaryota</taxon>
        <taxon>Fungi</taxon>
        <taxon>Dikarya</taxon>
        <taxon>Ascomycota</taxon>
        <taxon>Pezizomycotina</taxon>
        <taxon>Dothideomycetes</taxon>
        <taxon>Dothideomycetes incertae sedis</taxon>
        <taxon>Botryosphaeriales</taxon>
        <taxon>Botryosphaeriaceae</taxon>
        <taxon>Macrophomina</taxon>
    </lineage>
</organism>
<comment type="function">
    <text evidence="1">Required for efficient biogenesis of the 60S ribosomal subunit.</text>
</comment>
<dbReference type="EMBL" id="JAGTJR010000002">
    <property type="protein sequence ID" value="KAH7063504.1"/>
    <property type="molecule type" value="Genomic_DNA"/>
</dbReference>
<dbReference type="PANTHER" id="PTHR28127">
    <property type="entry name" value="RIBOSOME ASSEMBLY PROTEIN 3"/>
    <property type="match status" value="1"/>
</dbReference>
<evidence type="ECO:0000256" key="7">
    <source>
        <dbReference type="ARBA" id="ARBA00023274"/>
    </source>
</evidence>